<sequence length="303" mass="31473">MRSLAVVLAAVGLCTMFGFGGAAAQPAASTPDGSSPPPGADDWHCAPTSAHPDPVVLVHGTWGNQNNWDALSPKLKSQGYCVFSLNYGRDVSSTMGAEPGVYGTGDIRDSARELATFIQRVCAATNSEHVDVVAHSQGGVVARQYMRFGGGVDRADPRRNVVRKLVTIGATNHGTTFKDLGFLASTGSSSGPIAGAVAQVLGVAAAQQVIGSRFLAHLNADGDTDPGVDYTVIASRVDDVTTPPESTFLSPGPQAVVDNIWVQAVCATDTVDHSDLPQSPTVIRIVERALNPGFSAVNRCAHP</sequence>
<dbReference type="RefSeq" id="WP_215915555.1">
    <property type="nucleotide sequence ID" value="NZ_JAHKNI010000001.1"/>
</dbReference>
<reference evidence="2 3" key="1">
    <citation type="submission" date="2021-06" db="EMBL/GenBank/DDBJ databases">
        <title>Actinomycetes sequencing.</title>
        <authorList>
            <person name="Shan Q."/>
        </authorList>
    </citation>
    <scope>NUCLEOTIDE SEQUENCE [LARGE SCALE GENOMIC DNA]</scope>
    <source>
        <strain evidence="2 3">NEAU-G5</strain>
    </source>
</reference>
<evidence type="ECO:0000313" key="3">
    <source>
        <dbReference type="Proteomes" id="UP000733379"/>
    </source>
</evidence>
<dbReference type="SUPFAM" id="SSF53474">
    <property type="entry name" value="alpha/beta-Hydrolases"/>
    <property type="match status" value="1"/>
</dbReference>
<dbReference type="Pfam" id="PF01674">
    <property type="entry name" value="Lipase_2"/>
    <property type="match status" value="1"/>
</dbReference>
<comment type="caution">
    <text evidence="2">The sequence shown here is derived from an EMBL/GenBank/DDBJ whole genome shotgun (WGS) entry which is preliminary data.</text>
</comment>
<evidence type="ECO:0000313" key="2">
    <source>
        <dbReference type="EMBL" id="MBU3060740.1"/>
    </source>
</evidence>
<dbReference type="PANTHER" id="PTHR32015:SF1">
    <property type="entry name" value="LIPASE"/>
    <property type="match status" value="1"/>
</dbReference>
<organism evidence="2 3">
    <name type="scientific">Nocardia albiluteola</name>
    <dbReference type="NCBI Taxonomy" id="2842303"/>
    <lineage>
        <taxon>Bacteria</taxon>
        <taxon>Bacillati</taxon>
        <taxon>Actinomycetota</taxon>
        <taxon>Actinomycetes</taxon>
        <taxon>Mycobacteriales</taxon>
        <taxon>Nocardiaceae</taxon>
        <taxon>Nocardia</taxon>
    </lineage>
</organism>
<dbReference type="Proteomes" id="UP000733379">
    <property type="component" value="Unassembled WGS sequence"/>
</dbReference>
<feature type="chain" id="PRO_5047369390" evidence="1">
    <location>
        <begin position="25"/>
        <end position="303"/>
    </location>
</feature>
<keyword evidence="3" id="KW-1185">Reference proteome</keyword>
<dbReference type="EMBL" id="JAHKNI010000001">
    <property type="protein sequence ID" value="MBU3060740.1"/>
    <property type="molecule type" value="Genomic_DNA"/>
</dbReference>
<dbReference type="GO" id="GO:0016787">
    <property type="term" value="F:hydrolase activity"/>
    <property type="evidence" value="ECO:0007669"/>
    <property type="project" value="UniProtKB-KW"/>
</dbReference>
<dbReference type="PANTHER" id="PTHR32015">
    <property type="entry name" value="FASTING INDUCED LIPASE"/>
    <property type="match status" value="1"/>
</dbReference>
<evidence type="ECO:0000256" key="1">
    <source>
        <dbReference type="SAM" id="SignalP"/>
    </source>
</evidence>
<dbReference type="Gene3D" id="3.40.50.1820">
    <property type="entry name" value="alpha/beta hydrolase"/>
    <property type="match status" value="1"/>
</dbReference>
<protein>
    <submittedName>
        <fullName evidence="2">Alpha/beta fold hydrolase</fullName>
    </submittedName>
</protein>
<name>A0ABS6ART3_9NOCA</name>
<keyword evidence="2" id="KW-0378">Hydrolase</keyword>
<proteinExistence type="predicted"/>
<keyword evidence="1" id="KW-0732">Signal</keyword>
<dbReference type="InterPro" id="IPR029058">
    <property type="entry name" value="AB_hydrolase_fold"/>
</dbReference>
<feature type="signal peptide" evidence="1">
    <location>
        <begin position="1"/>
        <end position="24"/>
    </location>
</feature>
<dbReference type="InterPro" id="IPR002918">
    <property type="entry name" value="Lipase_EstA/Esterase_EstB"/>
</dbReference>
<accession>A0ABS6ART3</accession>
<gene>
    <name evidence="2" type="ORF">KO481_04280</name>
</gene>